<evidence type="ECO:0000256" key="5">
    <source>
        <dbReference type="ARBA" id="ARBA00022825"/>
    </source>
</evidence>
<proteinExistence type="inferred from homology"/>
<feature type="active site" description="Nucleophile" evidence="6">
    <location>
        <position position="109"/>
    </location>
</feature>
<dbReference type="PIRSF" id="PIRSF028757">
    <property type="entry name" value="LD-carboxypeptidase"/>
    <property type="match status" value="1"/>
</dbReference>
<evidence type="ECO:0000256" key="6">
    <source>
        <dbReference type="PIRSR" id="PIRSR028757-1"/>
    </source>
</evidence>
<evidence type="ECO:0000256" key="2">
    <source>
        <dbReference type="ARBA" id="ARBA00022645"/>
    </source>
</evidence>
<evidence type="ECO:0000256" key="4">
    <source>
        <dbReference type="ARBA" id="ARBA00022801"/>
    </source>
</evidence>
<dbReference type="InterPro" id="IPR027478">
    <property type="entry name" value="LdcA_N"/>
</dbReference>
<dbReference type="OrthoDB" id="9807329at2"/>
<dbReference type="Pfam" id="PF02016">
    <property type="entry name" value="Peptidase_S66"/>
    <property type="match status" value="1"/>
</dbReference>
<comment type="caution">
    <text evidence="10">The sequence shown here is derived from an EMBL/GenBank/DDBJ whole genome shotgun (WGS) entry which is preliminary data.</text>
</comment>
<dbReference type="Gene3D" id="3.50.30.60">
    <property type="entry name" value="LD-carboxypeptidase A C-terminal domain-like"/>
    <property type="match status" value="1"/>
</dbReference>
<keyword evidence="3" id="KW-0645">Protease</keyword>
<dbReference type="RefSeq" id="WP_058294863.1">
    <property type="nucleotide sequence ID" value="NZ_CAKJVF010000033.1"/>
</dbReference>
<dbReference type="PANTHER" id="PTHR30237:SF2">
    <property type="entry name" value="MUREIN TETRAPEPTIDE CARBOXYPEPTIDASE"/>
    <property type="match status" value="1"/>
</dbReference>
<evidence type="ECO:0000313" key="11">
    <source>
        <dbReference type="Proteomes" id="UP000220840"/>
    </source>
</evidence>
<feature type="domain" description="LD-carboxypeptidase C-terminal" evidence="8">
    <location>
        <begin position="172"/>
        <end position="285"/>
    </location>
</feature>
<dbReference type="PANTHER" id="PTHR30237">
    <property type="entry name" value="MURAMOYLTETRAPEPTIDE CARBOXYPEPTIDASE"/>
    <property type="match status" value="1"/>
</dbReference>
<dbReference type="CDD" id="cd07062">
    <property type="entry name" value="Peptidase_S66_mccF_like"/>
    <property type="match status" value="1"/>
</dbReference>
<organism evidence="10 11">
    <name type="scientific">Clostridium neonatale</name>
    <dbReference type="NCBI Taxonomy" id="137838"/>
    <lineage>
        <taxon>Bacteria</taxon>
        <taxon>Bacillati</taxon>
        <taxon>Bacillota</taxon>
        <taxon>Clostridia</taxon>
        <taxon>Eubacteriales</taxon>
        <taxon>Clostridiaceae</taxon>
        <taxon>Clostridium</taxon>
    </lineage>
</organism>
<dbReference type="STRING" id="137838.GCA_001458595_02047"/>
<dbReference type="Proteomes" id="UP001189143">
    <property type="component" value="Unassembled WGS sequence"/>
</dbReference>
<keyword evidence="5" id="KW-0720">Serine protease</keyword>
<evidence type="ECO:0000313" key="9">
    <source>
        <dbReference type="EMBL" id="CAI3581970.1"/>
    </source>
</evidence>
<dbReference type="InterPro" id="IPR040449">
    <property type="entry name" value="Peptidase_S66_N"/>
</dbReference>
<dbReference type="Gene3D" id="3.40.50.10740">
    <property type="entry name" value="Class I glutamine amidotransferase-like"/>
    <property type="match status" value="1"/>
</dbReference>
<dbReference type="GO" id="GO:0004180">
    <property type="term" value="F:carboxypeptidase activity"/>
    <property type="evidence" value="ECO:0007669"/>
    <property type="project" value="UniProtKB-KW"/>
</dbReference>
<dbReference type="EMBL" id="CAMTCP010000188">
    <property type="protein sequence ID" value="CAI3581970.1"/>
    <property type="molecule type" value="Genomic_DNA"/>
</dbReference>
<sequence>MSLLKCGDAVGIIACSNGLSLESKVYLNNLKKILNGLGLKVVFSEKLFKEKDIFNGTNIEKAQVLMRFFKDKDIKVIFDVSGGDLANGILEYLNFEDIKNNPKPFFGYSDLSVVLNSLYSKSNVCSYLYQIRNLIGNDSENQIKNFKNTFIEKKDNSLLTFNYRWIQGEEMEGIVIGGNIRCFLKLAGTEYMPDFNNKILFLESLSGNVAKMSTYINQYKQIGAFDNIKGIILGNFTEMEDNNYSPNIAELIKGTINNANIPIIKTEEIGHKGNSKCIIIGEKVRFKNKRN</sequence>
<gene>
    <name evidence="9" type="ORF">CNEO2_260041</name>
    <name evidence="10" type="ORF">CQ394_02935</name>
</gene>
<dbReference type="AlphaFoldDB" id="A0A2A7MGW0"/>
<feature type="active site" description="Charge relay system" evidence="6">
    <location>
        <position position="203"/>
    </location>
</feature>
<evidence type="ECO:0000313" key="10">
    <source>
        <dbReference type="EMBL" id="PEG30693.1"/>
    </source>
</evidence>
<dbReference type="Proteomes" id="UP000220840">
    <property type="component" value="Unassembled WGS sequence"/>
</dbReference>
<dbReference type="InterPro" id="IPR029062">
    <property type="entry name" value="Class_I_gatase-like"/>
</dbReference>
<feature type="active site" description="Charge relay system" evidence="6">
    <location>
        <position position="271"/>
    </location>
</feature>
<protein>
    <submittedName>
        <fullName evidence="9 10">Carboxypeptidase</fullName>
    </submittedName>
</protein>
<evidence type="ECO:0000256" key="3">
    <source>
        <dbReference type="ARBA" id="ARBA00022670"/>
    </source>
</evidence>
<keyword evidence="4" id="KW-0378">Hydrolase</keyword>
<dbReference type="InterPro" id="IPR027461">
    <property type="entry name" value="Carboxypeptidase_A_C_sf"/>
</dbReference>
<dbReference type="SUPFAM" id="SSF141986">
    <property type="entry name" value="LD-carboxypeptidase A C-terminal domain-like"/>
    <property type="match status" value="1"/>
</dbReference>
<reference evidence="9" key="2">
    <citation type="submission" date="2022-10" db="EMBL/GenBank/DDBJ databases">
        <authorList>
            <person name="Aires J."/>
            <person name="Mesa V."/>
        </authorList>
    </citation>
    <scope>NUCLEOTIDE SEQUENCE</scope>
    <source>
        <strain evidence="9">Clostridium neonatale JD116</strain>
    </source>
</reference>
<keyword evidence="2 10" id="KW-0121">Carboxypeptidase</keyword>
<comment type="similarity">
    <text evidence="1">Belongs to the peptidase S66 family.</text>
</comment>
<feature type="domain" description="LD-carboxypeptidase N-terminal" evidence="7">
    <location>
        <begin position="10"/>
        <end position="127"/>
    </location>
</feature>
<evidence type="ECO:0000256" key="1">
    <source>
        <dbReference type="ARBA" id="ARBA00010233"/>
    </source>
</evidence>
<dbReference type="InterPro" id="IPR003507">
    <property type="entry name" value="S66_fam"/>
</dbReference>
<dbReference type="EMBL" id="PDCJ01000001">
    <property type="protein sequence ID" value="PEG30693.1"/>
    <property type="molecule type" value="Genomic_DNA"/>
</dbReference>
<dbReference type="InterPro" id="IPR040921">
    <property type="entry name" value="Peptidase_S66C"/>
</dbReference>
<evidence type="ECO:0000259" key="8">
    <source>
        <dbReference type="Pfam" id="PF17676"/>
    </source>
</evidence>
<dbReference type="GO" id="GO:0006508">
    <property type="term" value="P:proteolysis"/>
    <property type="evidence" value="ECO:0007669"/>
    <property type="project" value="UniProtKB-KW"/>
</dbReference>
<dbReference type="SUPFAM" id="SSF52317">
    <property type="entry name" value="Class I glutamine amidotransferase-like"/>
    <property type="match status" value="1"/>
</dbReference>
<dbReference type="Pfam" id="PF17676">
    <property type="entry name" value="Peptidase_S66C"/>
    <property type="match status" value="1"/>
</dbReference>
<evidence type="ECO:0000259" key="7">
    <source>
        <dbReference type="Pfam" id="PF02016"/>
    </source>
</evidence>
<keyword evidence="11" id="KW-1185">Reference proteome</keyword>
<dbReference type="GO" id="GO:0008236">
    <property type="term" value="F:serine-type peptidase activity"/>
    <property type="evidence" value="ECO:0007669"/>
    <property type="project" value="UniProtKB-KW"/>
</dbReference>
<accession>A0A2A7MGW0</accession>
<name>A0A2A7MGW0_9CLOT</name>
<reference evidence="10 11" key="1">
    <citation type="submission" date="2017-10" db="EMBL/GenBank/DDBJ databases">
        <title>Effective Description of Clostridium neonatale sp. nov. linked to necrotizing enterocolitis in neonates and a clarification of species assignable to the genus Clostridium (Prazmowski 1880) emend. Lawson and Rainey 2016.</title>
        <authorList>
            <person name="Bernard K."/>
            <person name="Burdz T."/>
            <person name="Wiebe D."/>
            <person name="Balcewich B."/>
            <person name="Alfa M."/>
            <person name="Bernier A.-M."/>
        </authorList>
    </citation>
    <scope>NUCLEOTIDE SEQUENCE [LARGE SCALE GENOMIC DNA]</scope>
    <source>
        <strain evidence="10 11">LCDC99A005</strain>
    </source>
</reference>